<evidence type="ECO:0000313" key="2">
    <source>
        <dbReference type="EMBL" id="QJC21083.1"/>
    </source>
</evidence>
<keyword evidence="3" id="KW-1185">Reference proteome</keyword>
<protein>
    <submittedName>
        <fullName evidence="2">Uncharacterized protein</fullName>
    </submittedName>
</protein>
<organism evidence="2 3">
    <name type="scientific">Arcanobacterium buesumense</name>
    <dbReference type="NCBI Taxonomy" id="2722751"/>
    <lineage>
        <taxon>Bacteria</taxon>
        <taxon>Bacillati</taxon>
        <taxon>Actinomycetota</taxon>
        <taxon>Actinomycetes</taxon>
        <taxon>Actinomycetales</taxon>
        <taxon>Actinomycetaceae</taxon>
        <taxon>Arcanobacterium</taxon>
    </lineage>
</organism>
<keyword evidence="1" id="KW-0472">Membrane</keyword>
<dbReference type="EMBL" id="CP050804">
    <property type="protein sequence ID" value="QJC21083.1"/>
    <property type="molecule type" value="Genomic_DNA"/>
</dbReference>
<keyword evidence="1" id="KW-0812">Transmembrane</keyword>
<evidence type="ECO:0000256" key="1">
    <source>
        <dbReference type="SAM" id="Phobius"/>
    </source>
</evidence>
<proteinExistence type="predicted"/>
<dbReference type="RefSeq" id="WP_168917026.1">
    <property type="nucleotide sequence ID" value="NZ_CP050804.1"/>
</dbReference>
<dbReference type="KEGG" id="arca:HC352_00155"/>
<reference evidence="2 3" key="1">
    <citation type="submission" date="2020-03" db="EMBL/GenBank/DDBJ databases">
        <title>Complete genome of Arcanobacterium buesumensis sp. nov. strain 2701.</title>
        <authorList>
            <person name="Borowiak M."/>
            <person name="Alssahen M."/>
            <person name="Laemmler C."/>
            <person name="Malorny B."/>
            <person name="Hassan A."/>
            <person name="Prenger-Berninghoff E."/>
            <person name="Ploetz M."/>
            <person name="Abdulmawjood A."/>
        </authorList>
    </citation>
    <scope>NUCLEOTIDE SEQUENCE [LARGE SCALE GENOMIC DNA]</scope>
    <source>
        <strain evidence="2 3">2701</strain>
    </source>
</reference>
<sequence>MENAQGKLKINMPLIPLTPVTSIENFATVLALAGGVGIIGRRKHS</sequence>
<evidence type="ECO:0000313" key="3">
    <source>
        <dbReference type="Proteomes" id="UP000502298"/>
    </source>
</evidence>
<dbReference type="AlphaFoldDB" id="A0A6H2EJE0"/>
<name>A0A6H2EJE0_9ACTO</name>
<accession>A0A6H2EJE0</accession>
<feature type="transmembrane region" description="Helical" evidence="1">
    <location>
        <begin position="20"/>
        <end position="40"/>
    </location>
</feature>
<keyword evidence="1" id="KW-1133">Transmembrane helix</keyword>
<dbReference type="Proteomes" id="UP000502298">
    <property type="component" value="Chromosome"/>
</dbReference>
<gene>
    <name evidence="2" type="ORF">HC352_00155</name>
</gene>